<name>A0A3P3QIR0_9GAMM</name>
<accession>A0A3P3QIR0</accession>
<dbReference type="InterPro" id="IPR011990">
    <property type="entry name" value="TPR-like_helical_dom_sf"/>
</dbReference>
<keyword evidence="1" id="KW-0732">Signal</keyword>
<dbReference type="OrthoDB" id="6382271at2"/>
<protein>
    <recommendedName>
        <fullName evidence="4">Tetratricopeptide repeat protein</fullName>
    </recommendedName>
</protein>
<dbReference type="Proteomes" id="UP000276260">
    <property type="component" value="Unassembled WGS sequence"/>
</dbReference>
<feature type="chain" id="PRO_5018778398" description="Tetratricopeptide repeat protein" evidence="1">
    <location>
        <begin position="19"/>
        <end position="230"/>
    </location>
</feature>
<evidence type="ECO:0000256" key="1">
    <source>
        <dbReference type="SAM" id="SignalP"/>
    </source>
</evidence>
<dbReference type="SUPFAM" id="SSF48452">
    <property type="entry name" value="TPR-like"/>
    <property type="match status" value="1"/>
</dbReference>
<dbReference type="AlphaFoldDB" id="A0A3P3QIR0"/>
<organism evidence="2 3">
    <name type="scientific">Rheinheimera mesophila</name>
    <dbReference type="NCBI Taxonomy" id="1547515"/>
    <lineage>
        <taxon>Bacteria</taxon>
        <taxon>Pseudomonadati</taxon>
        <taxon>Pseudomonadota</taxon>
        <taxon>Gammaproteobacteria</taxon>
        <taxon>Chromatiales</taxon>
        <taxon>Chromatiaceae</taxon>
        <taxon>Rheinheimera</taxon>
    </lineage>
</organism>
<keyword evidence="3" id="KW-1185">Reference proteome</keyword>
<proteinExistence type="predicted"/>
<evidence type="ECO:0008006" key="4">
    <source>
        <dbReference type="Google" id="ProtNLM"/>
    </source>
</evidence>
<sequence>MKTLLMTFSLLTLTAAQAATIEQIDAASNRMDLKQLAVYAADDPVEYTKAYANYRLAIMAGLTGQQEQAAQALDVAQSTLEQLTSAQPEAESLALLSSVYGMQIGNNPLKGALYGPKAGQAIQQAAELDPANPRVALIKAISAYTTPAAFGGSKQSAIDLSSKAIELYAQPCQQICWGHAEAYTWRGLAKQELGDKAGAIADWTKATAVEPSYGWAKFLLTQQQSYSQNR</sequence>
<reference evidence="2 3" key="1">
    <citation type="submission" date="2018-11" db="EMBL/GenBank/DDBJ databases">
        <title>Draft genome analysis of Rheinheimera mesophila isolated from an industrial waste site.</title>
        <authorList>
            <person name="Yu Q."/>
            <person name="Qi Y."/>
            <person name="Zhang H."/>
            <person name="Lu Y."/>
            <person name="Pu J."/>
        </authorList>
    </citation>
    <scope>NUCLEOTIDE SEQUENCE [LARGE SCALE GENOMIC DNA]</scope>
    <source>
        <strain evidence="2 3">IITR13</strain>
    </source>
</reference>
<gene>
    <name evidence="2" type="ORF">EIK76_11855</name>
</gene>
<evidence type="ECO:0000313" key="3">
    <source>
        <dbReference type="Proteomes" id="UP000276260"/>
    </source>
</evidence>
<dbReference type="Gene3D" id="1.25.40.10">
    <property type="entry name" value="Tetratricopeptide repeat domain"/>
    <property type="match status" value="1"/>
</dbReference>
<dbReference type="EMBL" id="RRCF01000003">
    <property type="protein sequence ID" value="RRJ20213.1"/>
    <property type="molecule type" value="Genomic_DNA"/>
</dbReference>
<comment type="caution">
    <text evidence="2">The sequence shown here is derived from an EMBL/GenBank/DDBJ whole genome shotgun (WGS) entry which is preliminary data.</text>
</comment>
<dbReference type="RefSeq" id="WP_046520336.1">
    <property type="nucleotide sequence ID" value="NZ_LAVS01000032.1"/>
</dbReference>
<feature type="signal peptide" evidence="1">
    <location>
        <begin position="1"/>
        <end position="18"/>
    </location>
</feature>
<evidence type="ECO:0000313" key="2">
    <source>
        <dbReference type="EMBL" id="RRJ20213.1"/>
    </source>
</evidence>